<keyword evidence="5" id="KW-0614">Plasmid</keyword>
<gene>
    <name evidence="5" type="ORF">CX676_21795</name>
</gene>
<accession>A0A2H5F5W0</accession>
<dbReference type="OrthoDB" id="234496at2"/>
<dbReference type="PROSITE" id="PS50932">
    <property type="entry name" value="HTH_LACI_2"/>
    <property type="match status" value="1"/>
</dbReference>
<name>A0A2H5F5W0_9RHOB</name>
<dbReference type="EMBL" id="CP025433">
    <property type="protein sequence ID" value="AUH66936.1"/>
    <property type="molecule type" value="Genomic_DNA"/>
</dbReference>
<evidence type="ECO:0000313" key="6">
    <source>
        <dbReference type="Proteomes" id="UP000234530"/>
    </source>
</evidence>
<evidence type="ECO:0000256" key="3">
    <source>
        <dbReference type="ARBA" id="ARBA00023163"/>
    </source>
</evidence>
<dbReference type="GO" id="GO:0003700">
    <property type="term" value="F:DNA-binding transcription factor activity"/>
    <property type="evidence" value="ECO:0007669"/>
    <property type="project" value="TreeGrafter"/>
</dbReference>
<dbReference type="CDD" id="cd01392">
    <property type="entry name" value="HTH_LacI"/>
    <property type="match status" value="1"/>
</dbReference>
<dbReference type="InterPro" id="IPR010982">
    <property type="entry name" value="Lambda_DNA-bd_dom_sf"/>
</dbReference>
<dbReference type="GO" id="GO:0000976">
    <property type="term" value="F:transcription cis-regulatory region binding"/>
    <property type="evidence" value="ECO:0007669"/>
    <property type="project" value="TreeGrafter"/>
</dbReference>
<protein>
    <submittedName>
        <fullName evidence="5">LacI family transcriptional regulator</fullName>
    </submittedName>
</protein>
<dbReference type="Pfam" id="PF13377">
    <property type="entry name" value="Peripla_BP_3"/>
    <property type="match status" value="1"/>
</dbReference>
<feature type="domain" description="HTH lacI-type" evidence="4">
    <location>
        <begin position="2"/>
        <end position="56"/>
    </location>
</feature>
<dbReference type="PANTHER" id="PTHR30146:SF155">
    <property type="entry name" value="ALANINE RACEMASE"/>
    <property type="match status" value="1"/>
</dbReference>
<dbReference type="PANTHER" id="PTHR30146">
    <property type="entry name" value="LACI-RELATED TRANSCRIPTIONAL REPRESSOR"/>
    <property type="match status" value="1"/>
</dbReference>
<dbReference type="SUPFAM" id="SSF47413">
    <property type="entry name" value="lambda repressor-like DNA-binding domains"/>
    <property type="match status" value="1"/>
</dbReference>
<dbReference type="Gene3D" id="1.10.260.40">
    <property type="entry name" value="lambda repressor-like DNA-binding domains"/>
    <property type="match status" value="1"/>
</dbReference>
<dbReference type="CDD" id="cd20010">
    <property type="entry name" value="PBP1_AglR-like"/>
    <property type="match status" value="1"/>
</dbReference>
<evidence type="ECO:0000256" key="2">
    <source>
        <dbReference type="ARBA" id="ARBA00023125"/>
    </source>
</evidence>
<keyword evidence="1" id="KW-0805">Transcription regulation</keyword>
<dbReference type="InterPro" id="IPR028082">
    <property type="entry name" value="Peripla_BP_I"/>
</dbReference>
<dbReference type="Pfam" id="PF00356">
    <property type="entry name" value="LacI"/>
    <property type="match status" value="1"/>
</dbReference>
<keyword evidence="6" id="KW-1185">Reference proteome</keyword>
<dbReference type="Gene3D" id="3.40.50.2300">
    <property type="match status" value="2"/>
</dbReference>
<dbReference type="SMART" id="SM00354">
    <property type="entry name" value="HTH_LACI"/>
    <property type="match status" value="1"/>
</dbReference>
<dbReference type="RefSeq" id="WP_101754889.1">
    <property type="nucleotide sequence ID" value="NZ_CP025433.1"/>
</dbReference>
<dbReference type="InterPro" id="IPR000843">
    <property type="entry name" value="HTH_LacI"/>
</dbReference>
<dbReference type="KEGG" id="pzh:CX676_21795"/>
<evidence type="ECO:0000259" key="4">
    <source>
        <dbReference type="PROSITE" id="PS50932"/>
    </source>
</evidence>
<geneLocation type="plasmid" evidence="6">
    <name>ppz03</name>
</geneLocation>
<dbReference type="AlphaFoldDB" id="A0A2H5F5W0"/>
<keyword evidence="2" id="KW-0238">DNA-binding</keyword>
<reference evidence="5 6" key="1">
    <citation type="journal article" date="2013" name="Antonie Van Leeuwenhoek">
        <title>Paracoccus zhejiangensis sp. nov., isolated from activated sludge in wastewater-treatment system.</title>
        <authorList>
            <person name="Wu Z.G."/>
            <person name="Zhang D.F."/>
            <person name="Liu Y.L."/>
            <person name="Wang F."/>
            <person name="Jiang X."/>
            <person name="Li C."/>
            <person name="Li S.P."/>
            <person name="Hong Q."/>
            <person name="Li W.J."/>
        </authorList>
    </citation>
    <scope>NUCLEOTIDE SEQUENCE [LARGE SCALE GENOMIC DNA]</scope>
    <source>
        <strain evidence="5 6">J6</strain>
        <plasmid evidence="6">Plasmid ppz03</plasmid>
    </source>
</reference>
<proteinExistence type="predicted"/>
<dbReference type="Proteomes" id="UP000234530">
    <property type="component" value="Plasmid pPZ03"/>
</dbReference>
<dbReference type="InterPro" id="IPR046335">
    <property type="entry name" value="LacI/GalR-like_sensor"/>
</dbReference>
<organism evidence="5 6">
    <name type="scientific">Paracoccus zhejiangensis</name>
    <dbReference type="NCBI Taxonomy" id="1077935"/>
    <lineage>
        <taxon>Bacteria</taxon>
        <taxon>Pseudomonadati</taxon>
        <taxon>Pseudomonadota</taxon>
        <taxon>Alphaproteobacteria</taxon>
        <taxon>Rhodobacterales</taxon>
        <taxon>Paracoccaceae</taxon>
        <taxon>Paracoccus</taxon>
    </lineage>
</organism>
<sequence length="349" mass="37652">MATLKDIADHLGLSPATVSRALNDFPEVSEKTRKRVREMAEQMGYRANRSAQRLVTGRAGMVGMIVKTSADLRADQTFLEILVGLSAALAARDTDLVLAVDQGRDPVKAYRRMLDRDLLDGFILNAPAPNDPRVVFLRERGIPFVVHGRDRLDADYPFFTIDNFALAAESVQLLTALGHKRIAYLNGAEGYSYATRRRDGFLAAMAEAGLPVVEGALTHDTPSEAAGYRQALSLLAGQRGAPPTAFICSSMLLAEGVMHAVRDRGLSVPRDVSIMAHDDSLPLLDAINFSPSLTVTRAPLRDACAPLANALIDLIGGADPRSLQTLNRAELIVRDSTGPAPDQGDTAWP</sequence>
<evidence type="ECO:0000256" key="1">
    <source>
        <dbReference type="ARBA" id="ARBA00023015"/>
    </source>
</evidence>
<keyword evidence="3" id="KW-0804">Transcription</keyword>
<evidence type="ECO:0000313" key="5">
    <source>
        <dbReference type="EMBL" id="AUH66936.1"/>
    </source>
</evidence>
<dbReference type="SUPFAM" id="SSF53822">
    <property type="entry name" value="Periplasmic binding protein-like I"/>
    <property type="match status" value="1"/>
</dbReference>